<evidence type="ECO:0000313" key="2">
    <source>
        <dbReference type="EMBL" id="OMO75021.1"/>
    </source>
</evidence>
<organism evidence="2 3">
    <name type="scientific">Corchorus olitorius</name>
    <dbReference type="NCBI Taxonomy" id="93759"/>
    <lineage>
        <taxon>Eukaryota</taxon>
        <taxon>Viridiplantae</taxon>
        <taxon>Streptophyta</taxon>
        <taxon>Embryophyta</taxon>
        <taxon>Tracheophyta</taxon>
        <taxon>Spermatophyta</taxon>
        <taxon>Magnoliopsida</taxon>
        <taxon>eudicotyledons</taxon>
        <taxon>Gunneridae</taxon>
        <taxon>Pentapetalae</taxon>
        <taxon>rosids</taxon>
        <taxon>malvids</taxon>
        <taxon>Malvales</taxon>
        <taxon>Malvaceae</taxon>
        <taxon>Grewioideae</taxon>
        <taxon>Apeibeae</taxon>
        <taxon>Corchorus</taxon>
    </lineage>
</organism>
<accession>A0A1R3HXT7</accession>
<feature type="coiled-coil region" evidence="1">
    <location>
        <begin position="13"/>
        <end position="40"/>
    </location>
</feature>
<dbReference type="EMBL" id="AWUE01019233">
    <property type="protein sequence ID" value="OMO75021.1"/>
    <property type="molecule type" value="Genomic_DNA"/>
</dbReference>
<keyword evidence="3" id="KW-1185">Reference proteome</keyword>
<evidence type="ECO:0000256" key="1">
    <source>
        <dbReference type="SAM" id="Coils"/>
    </source>
</evidence>
<gene>
    <name evidence="2" type="ORF">COLO4_26365</name>
</gene>
<evidence type="ECO:0000313" key="3">
    <source>
        <dbReference type="Proteomes" id="UP000187203"/>
    </source>
</evidence>
<sequence length="66" mass="7323">MVKEKVESIQWSFMEEEGLRKKLEAELVALKANKAYVKSKPGDILGFLSGVGTELKGATCHRGEKQ</sequence>
<name>A0A1R3HXT7_9ROSI</name>
<keyword evidence="1" id="KW-0175">Coiled coil</keyword>
<protein>
    <submittedName>
        <fullName evidence="2">Uncharacterized protein</fullName>
    </submittedName>
</protein>
<reference evidence="3" key="1">
    <citation type="submission" date="2013-09" db="EMBL/GenBank/DDBJ databases">
        <title>Corchorus olitorius genome sequencing.</title>
        <authorList>
            <person name="Alam M."/>
            <person name="Haque M.S."/>
            <person name="Islam M.S."/>
            <person name="Emdad E.M."/>
            <person name="Islam M.M."/>
            <person name="Ahmed B."/>
            <person name="Halim A."/>
            <person name="Hossen Q.M.M."/>
            <person name="Hossain M.Z."/>
            <person name="Ahmed R."/>
            <person name="Khan M.M."/>
            <person name="Islam R."/>
            <person name="Rashid M.M."/>
            <person name="Khan S.A."/>
            <person name="Rahman M.S."/>
            <person name="Alam M."/>
            <person name="Yahiya A.S."/>
            <person name="Khan M.S."/>
            <person name="Azam M.S."/>
            <person name="Haque T."/>
            <person name="Lashkar M.Z.H."/>
            <person name="Akhand A.I."/>
            <person name="Morshed G."/>
            <person name="Roy S."/>
            <person name="Uddin K.S."/>
            <person name="Rabeya T."/>
            <person name="Hossain A.S."/>
            <person name="Chowdhury A."/>
            <person name="Snigdha A.R."/>
            <person name="Mortoza M.S."/>
            <person name="Matin S.A."/>
            <person name="Hoque S.M.E."/>
            <person name="Islam M.K."/>
            <person name="Roy D.K."/>
            <person name="Haider R."/>
            <person name="Moosa M.M."/>
            <person name="Elias S.M."/>
            <person name="Hasan A.M."/>
            <person name="Jahan S."/>
            <person name="Shafiuddin M."/>
            <person name="Mahmood N."/>
            <person name="Shommy N.S."/>
        </authorList>
    </citation>
    <scope>NUCLEOTIDE SEQUENCE [LARGE SCALE GENOMIC DNA]</scope>
    <source>
        <strain evidence="3">cv. O-4</strain>
    </source>
</reference>
<dbReference type="Proteomes" id="UP000187203">
    <property type="component" value="Unassembled WGS sequence"/>
</dbReference>
<proteinExistence type="predicted"/>
<comment type="caution">
    <text evidence="2">The sequence shown here is derived from an EMBL/GenBank/DDBJ whole genome shotgun (WGS) entry which is preliminary data.</text>
</comment>
<dbReference type="AlphaFoldDB" id="A0A1R3HXT7"/>